<feature type="transmembrane region" description="Helical" evidence="1">
    <location>
        <begin position="186"/>
        <end position="208"/>
    </location>
</feature>
<accession>B3T6V7</accession>
<dbReference type="AlphaFoldDB" id="B3T6V7"/>
<evidence type="ECO:0000256" key="1">
    <source>
        <dbReference type="SAM" id="Phobius"/>
    </source>
</evidence>
<feature type="transmembrane region" description="Helical" evidence="1">
    <location>
        <begin position="124"/>
        <end position="142"/>
    </location>
</feature>
<dbReference type="InterPro" id="IPR011737">
    <property type="entry name" value="CHP02206_TP0381"/>
</dbReference>
<proteinExistence type="predicted"/>
<dbReference type="EMBL" id="EU016627">
    <property type="protein sequence ID" value="ABZ08316.1"/>
    <property type="molecule type" value="Genomic_DNA"/>
</dbReference>
<gene>
    <name evidence="2" type="ORF">ALOHA_HF4000APKG2O16ctg4g3</name>
</gene>
<feature type="transmembrane region" description="Helical" evidence="1">
    <location>
        <begin position="102"/>
        <end position="119"/>
    </location>
</feature>
<organism evidence="2">
    <name type="scientific">uncultured marine crenarchaeote HF4000_APKG2O16</name>
    <dbReference type="NCBI Taxonomy" id="455582"/>
    <lineage>
        <taxon>Archaea</taxon>
        <taxon>Nitrososphaerota</taxon>
        <taxon>Nitrososphaeria</taxon>
        <taxon>Nitrosopumilales</taxon>
        <taxon>environmental samples</taxon>
    </lineage>
</organism>
<name>B3T6V7_9ARCH</name>
<feature type="transmembrane region" description="Helical" evidence="1">
    <location>
        <begin position="154"/>
        <end position="174"/>
    </location>
</feature>
<keyword evidence="1" id="KW-1133">Transmembrane helix</keyword>
<reference evidence="2" key="1">
    <citation type="journal article" date="2008" name="ISME J.">
        <title>Genomic patterns of recombination, clonal divergence and environment in marine microbial populations.</title>
        <authorList>
            <person name="Konstantinidis K.T."/>
            <person name="Delong E.F."/>
        </authorList>
    </citation>
    <scope>NUCLEOTIDE SEQUENCE</scope>
</reference>
<keyword evidence="1" id="KW-0472">Membrane</keyword>
<sequence>MRFKKGRLYIWPRHSKKSPYKTLKHYTIYVPTDFPTFGTEHMVYMGVCLAIWLALPFIGKNYLSPSQRIGVALFLAVFTIFQELLFDAFQIYIDDFFLKDDLPLHMCGISLFLTAFALWKKSQAAFELAFFWGLVGAFQGIITPDPARWPYGDISIFWSFLSHGIVILNVVWLICVDGMRCRKGSLLNTFLITNGVVFVIGVVNKFLVRARTIGSFVPNRVGQSLSHR</sequence>
<dbReference type="NCBIfam" id="TIGR02206">
    <property type="entry name" value="intg_mem_TP0381"/>
    <property type="match status" value="1"/>
</dbReference>
<evidence type="ECO:0000313" key="2">
    <source>
        <dbReference type="EMBL" id="ABZ08316.1"/>
    </source>
</evidence>
<protein>
    <recommendedName>
        <fullName evidence="3">Integral membrane protein (Intg_mem_TP0381)</fullName>
    </recommendedName>
</protein>
<dbReference type="Pfam" id="PF14808">
    <property type="entry name" value="TMEM164"/>
    <property type="match status" value="1"/>
</dbReference>
<evidence type="ECO:0008006" key="3">
    <source>
        <dbReference type="Google" id="ProtNLM"/>
    </source>
</evidence>
<feature type="transmembrane region" description="Helical" evidence="1">
    <location>
        <begin position="71"/>
        <end position="90"/>
    </location>
</feature>
<keyword evidence="1" id="KW-0812">Transmembrane</keyword>
<feature type="transmembrane region" description="Helical" evidence="1">
    <location>
        <begin position="41"/>
        <end position="59"/>
    </location>
</feature>